<keyword evidence="1" id="KW-0812">Transmembrane</keyword>
<evidence type="ECO:0000256" key="1">
    <source>
        <dbReference type="SAM" id="Phobius"/>
    </source>
</evidence>
<reference evidence="2" key="1">
    <citation type="submission" date="2014-11" db="EMBL/GenBank/DDBJ databases">
        <authorList>
            <person name="Amaro Gonzalez C."/>
        </authorList>
    </citation>
    <scope>NUCLEOTIDE SEQUENCE</scope>
</reference>
<organism evidence="2">
    <name type="scientific">Anguilla anguilla</name>
    <name type="common">European freshwater eel</name>
    <name type="synonym">Muraena anguilla</name>
    <dbReference type="NCBI Taxonomy" id="7936"/>
    <lineage>
        <taxon>Eukaryota</taxon>
        <taxon>Metazoa</taxon>
        <taxon>Chordata</taxon>
        <taxon>Craniata</taxon>
        <taxon>Vertebrata</taxon>
        <taxon>Euteleostomi</taxon>
        <taxon>Actinopterygii</taxon>
        <taxon>Neopterygii</taxon>
        <taxon>Teleostei</taxon>
        <taxon>Anguilliformes</taxon>
        <taxon>Anguillidae</taxon>
        <taxon>Anguilla</taxon>
    </lineage>
</organism>
<keyword evidence="1" id="KW-0472">Membrane</keyword>
<dbReference type="AlphaFoldDB" id="A0A0E9UBJ5"/>
<keyword evidence="1" id="KW-1133">Transmembrane helix</keyword>
<reference evidence="2" key="2">
    <citation type="journal article" date="2015" name="Fish Shellfish Immunol.">
        <title>Early steps in the European eel (Anguilla anguilla)-Vibrio vulnificus interaction in the gills: Role of the RtxA13 toxin.</title>
        <authorList>
            <person name="Callol A."/>
            <person name="Pajuelo D."/>
            <person name="Ebbesson L."/>
            <person name="Teles M."/>
            <person name="MacKenzie S."/>
            <person name="Amaro C."/>
        </authorList>
    </citation>
    <scope>NUCLEOTIDE SEQUENCE</scope>
</reference>
<evidence type="ECO:0000313" key="2">
    <source>
        <dbReference type="EMBL" id="JAH62318.1"/>
    </source>
</evidence>
<protein>
    <submittedName>
        <fullName evidence="2">Uncharacterized protein</fullName>
    </submittedName>
</protein>
<sequence length="33" mass="3918">MCLRKEKALEVKTELYLIVPFILTHSAIISFYF</sequence>
<proteinExistence type="predicted"/>
<feature type="transmembrane region" description="Helical" evidence="1">
    <location>
        <begin position="15"/>
        <end position="32"/>
    </location>
</feature>
<accession>A0A0E9UBJ5</accession>
<dbReference type="EMBL" id="GBXM01046259">
    <property type="protein sequence ID" value="JAH62318.1"/>
    <property type="molecule type" value="Transcribed_RNA"/>
</dbReference>
<name>A0A0E9UBJ5_ANGAN</name>